<keyword evidence="3" id="KW-1185">Reference proteome</keyword>
<dbReference type="InterPro" id="IPR036390">
    <property type="entry name" value="WH_DNA-bd_sf"/>
</dbReference>
<name>A0ABP4BLE5_9ACTN</name>
<evidence type="ECO:0000313" key="2">
    <source>
        <dbReference type="EMBL" id="GAA0951549.1"/>
    </source>
</evidence>
<comment type="caution">
    <text evidence="2">The sequence shown here is derived from an EMBL/GenBank/DDBJ whole genome shotgun (WGS) entry which is preliminary data.</text>
</comment>
<dbReference type="EMBL" id="BAAAHK010000013">
    <property type="protein sequence ID" value="GAA0951549.1"/>
    <property type="molecule type" value="Genomic_DNA"/>
</dbReference>
<dbReference type="PANTHER" id="PTHR33164">
    <property type="entry name" value="TRANSCRIPTIONAL REGULATOR, MARR FAMILY"/>
    <property type="match status" value="1"/>
</dbReference>
<dbReference type="InterPro" id="IPR036388">
    <property type="entry name" value="WH-like_DNA-bd_sf"/>
</dbReference>
<dbReference type="PROSITE" id="PS50995">
    <property type="entry name" value="HTH_MARR_2"/>
    <property type="match status" value="1"/>
</dbReference>
<dbReference type="SMART" id="SM00347">
    <property type="entry name" value="HTH_MARR"/>
    <property type="match status" value="1"/>
</dbReference>
<organism evidence="2 3">
    <name type="scientific">Kribbella koreensis</name>
    <dbReference type="NCBI Taxonomy" id="57909"/>
    <lineage>
        <taxon>Bacteria</taxon>
        <taxon>Bacillati</taxon>
        <taxon>Actinomycetota</taxon>
        <taxon>Actinomycetes</taxon>
        <taxon>Propionibacteriales</taxon>
        <taxon>Kribbellaceae</taxon>
        <taxon>Kribbella</taxon>
    </lineage>
</organism>
<evidence type="ECO:0000259" key="1">
    <source>
        <dbReference type="PROSITE" id="PS50995"/>
    </source>
</evidence>
<dbReference type="Pfam" id="PF12802">
    <property type="entry name" value="MarR_2"/>
    <property type="match status" value="1"/>
</dbReference>
<dbReference type="PANTHER" id="PTHR33164:SF104">
    <property type="entry name" value="TRANSCRIPTIONAL REGULATORY PROTEIN"/>
    <property type="match status" value="1"/>
</dbReference>
<dbReference type="PRINTS" id="PR00598">
    <property type="entry name" value="HTHMARR"/>
</dbReference>
<proteinExistence type="predicted"/>
<dbReference type="SUPFAM" id="SSF46785">
    <property type="entry name" value="Winged helix' DNA-binding domain"/>
    <property type="match status" value="1"/>
</dbReference>
<protein>
    <recommendedName>
        <fullName evidence="1">HTH marR-type domain-containing protein</fullName>
    </recommendedName>
</protein>
<dbReference type="Proteomes" id="UP001500542">
    <property type="component" value="Unassembled WGS sequence"/>
</dbReference>
<feature type="domain" description="HTH marR-type" evidence="1">
    <location>
        <begin position="24"/>
        <end position="159"/>
    </location>
</feature>
<dbReference type="RefSeq" id="WP_343975670.1">
    <property type="nucleotide sequence ID" value="NZ_BAAAHK010000013.1"/>
</dbReference>
<dbReference type="InterPro" id="IPR039422">
    <property type="entry name" value="MarR/SlyA-like"/>
</dbReference>
<sequence length="168" mass="17721">MTADRVDQLIAAWERELPAALHPTTELSKRLLLLAAAVDESARAVLPELGLTMAEFDVLGTLRRSGEPCRMKPTELSRSLLLSSGGTSNVVNQLANRGLVVREPDPDDGRGTQIRLTDEGVAMAEKAVLAGAAAHAEVWAGVPAEVLDAATTALRALHQATGPTARRG</sequence>
<gene>
    <name evidence="2" type="ORF">GCM10009554_53190</name>
</gene>
<reference evidence="3" key="1">
    <citation type="journal article" date="2019" name="Int. J. Syst. Evol. Microbiol.">
        <title>The Global Catalogue of Microorganisms (GCM) 10K type strain sequencing project: providing services to taxonomists for standard genome sequencing and annotation.</title>
        <authorList>
            <consortium name="The Broad Institute Genomics Platform"/>
            <consortium name="The Broad Institute Genome Sequencing Center for Infectious Disease"/>
            <person name="Wu L."/>
            <person name="Ma J."/>
        </authorList>
    </citation>
    <scope>NUCLEOTIDE SEQUENCE [LARGE SCALE GENOMIC DNA]</scope>
    <source>
        <strain evidence="3">JCM 10977</strain>
    </source>
</reference>
<dbReference type="Gene3D" id="1.10.10.10">
    <property type="entry name" value="Winged helix-like DNA-binding domain superfamily/Winged helix DNA-binding domain"/>
    <property type="match status" value="1"/>
</dbReference>
<accession>A0ABP4BLE5</accession>
<dbReference type="InterPro" id="IPR000835">
    <property type="entry name" value="HTH_MarR-typ"/>
</dbReference>
<evidence type="ECO:0000313" key="3">
    <source>
        <dbReference type="Proteomes" id="UP001500542"/>
    </source>
</evidence>